<dbReference type="EMBL" id="GEDG01014692">
    <property type="protein sequence ID" value="JAP24157.1"/>
    <property type="molecule type" value="Transcribed_RNA"/>
</dbReference>
<accession>A0A0V0HV00</accession>
<evidence type="ECO:0000313" key="1">
    <source>
        <dbReference type="EMBL" id="JAP24157.1"/>
    </source>
</evidence>
<proteinExistence type="predicted"/>
<dbReference type="AlphaFoldDB" id="A0A0V0HV00"/>
<sequence length="93" mass="11149">MAKLVVCKWYTKKVKNLLKGILYKLRSIIYTKRNIFVRTKRKLRDWSYFSMGRNSTILLQKLSYFPLSKQLTLMQVEQNSRPFVFSSFSRSSN</sequence>
<organism evidence="1">
    <name type="scientific">Solanum chacoense</name>
    <name type="common">Chaco potato</name>
    <dbReference type="NCBI Taxonomy" id="4108"/>
    <lineage>
        <taxon>Eukaryota</taxon>
        <taxon>Viridiplantae</taxon>
        <taxon>Streptophyta</taxon>
        <taxon>Embryophyta</taxon>
        <taxon>Tracheophyta</taxon>
        <taxon>Spermatophyta</taxon>
        <taxon>Magnoliopsida</taxon>
        <taxon>eudicotyledons</taxon>
        <taxon>Gunneridae</taxon>
        <taxon>Pentapetalae</taxon>
        <taxon>asterids</taxon>
        <taxon>lamiids</taxon>
        <taxon>Solanales</taxon>
        <taxon>Solanaceae</taxon>
        <taxon>Solanoideae</taxon>
        <taxon>Solaneae</taxon>
        <taxon>Solanum</taxon>
    </lineage>
</organism>
<reference evidence="1" key="1">
    <citation type="submission" date="2015-12" db="EMBL/GenBank/DDBJ databases">
        <title>Gene expression during late stages of embryo sac development: a critical building block for successful pollen-pistil interactions.</title>
        <authorList>
            <person name="Liu Y."/>
            <person name="Joly V."/>
            <person name="Sabar M."/>
            <person name="Matton D.P."/>
        </authorList>
    </citation>
    <scope>NUCLEOTIDE SEQUENCE</scope>
</reference>
<protein>
    <submittedName>
        <fullName evidence="1">Putative ovule protein</fullName>
    </submittedName>
</protein>
<name>A0A0V0HV00_SOLCH</name>